<protein>
    <submittedName>
        <fullName evidence="2">Membrane protein</fullName>
    </submittedName>
</protein>
<feature type="transmembrane region" description="Helical" evidence="1">
    <location>
        <begin position="62"/>
        <end position="84"/>
    </location>
</feature>
<reference evidence="2 3" key="1">
    <citation type="submission" date="2014-04" db="EMBL/GenBank/DDBJ databases">
        <title>Variable characteristics of bacteriocin-producing Streptococcus salivarius strains isolated from Malaysian subjects.</title>
        <authorList>
            <person name="Philip K."/>
            <person name="Barbour A."/>
        </authorList>
    </citation>
    <scope>NUCLEOTIDE SEQUENCE [LARGE SCALE GENOMIC DNA]</scope>
    <source>
        <strain evidence="2 3">NU10</strain>
    </source>
</reference>
<name>A0A074IS65_STRSL</name>
<dbReference type="EMBL" id="JJMT01000036">
    <property type="protein sequence ID" value="KEO42980.1"/>
    <property type="molecule type" value="Genomic_DNA"/>
</dbReference>
<organism evidence="2 3">
    <name type="scientific">Streptococcus salivarius</name>
    <dbReference type="NCBI Taxonomy" id="1304"/>
    <lineage>
        <taxon>Bacteria</taxon>
        <taxon>Bacillati</taxon>
        <taxon>Bacillota</taxon>
        <taxon>Bacilli</taxon>
        <taxon>Lactobacillales</taxon>
        <taxon>Streptococcaceae</taxon>
        <taxon>Streptococcus</taxon>
    </lineage>
</organism>
<dbReference type="Proteomes" id="UP000027855">
    <property type="component" value="Unassembled WGS sequence"/>
</dbReference>
<evidence type="ECO:0000313" key="3">
    <source>
        <dbReference type="Proteomes" id="UP000027855"/>
    </source>
</evidence>
<keyword evidence="1" id="KW-0472">Membrane</keyword>
<gene>
    <name evidence="2" type="ORF">DL07_07960</name>
</gene>
<feature type="transmembrane region" description="Helical" evidence="1">
    <location>
        <begin position="12"/>
        <end position="37"/>
    </location>
</feature>
<keyword evidence="1" id="KW-1133">Transmembrane helix</keyword>
<sequence length="204" mass="23944">MKKSFFQKTYNLIINLTIIGLICFLAQFCLGLFYQAIELSGLSQYNNSFILINDSLDNIKQVILVFSISILAISSILVIGQLLYRIAKDSLWNYFKSVYQTIRMRQFLKQVEYSEPIVTIENQTITRFNPVLSEFNQSVRKCTVDIHQEEVSIFLKLPRTQQAQKLLKDMEEHIKEEISNYNPNYYFSTPLRVGNKLWFKGTKR</sequence>
<proteinExistence type="predicted"/>
<accession>A0A074IS65</accession>
<keyword evidence="1" id="KW-0812">Transmembrane</keyword>
<dbReference type="RefSeq" id="WP_037604070.1">
    <property type="nucleotide sequence ID" value="NZ_JADPCF010000002.1"/>
</dbReference>
<evidence type="ECO:0000313" key="2">
    <source>
        <dbReference type="EMBL" id="KEO42980.1"/>
    </source>
</evidence>
<dbReference type="AlphaFoldDB" id="A0A074IS65"/>
<evidence type="ECO:0000256" key="1">
    <source>
        <dbReference type="SAM" id="Phobius"/>
    </source>
</evidence>
<comment type="caution">
    <text evidence="2">The sequence shown here is derived from an EMBL/GenBank/DDBJ whole genome shotgun (WGS) entry which is preliminary data.</text>
</comment>